<dbReference type="FunFam" id="3.90.190.10:FF:000009">
    <property type="entry name" value="Receptor-type tyrosine-protein phosphatase beta"/>
    <property type="match status" value="1"/>
</dbReference>
<comment type="similarity">
    <text evidence="11">Belongs to the protein-tyrosine phosphatase family. Receptor class 3 subfamily.</text>
</comment>
<sequence>MAFWVQTFLLVNLITSAVRGRVEKELSSECRQFLYMQTPPTGLEHPSLRFICQRYNKRTRYLTLYNTVDHVPVYSAYTFKRSAGEKCVDVPWMYEPQLSTYSDTDEMQPFPRGYMHMDFEDAQAVLDDYTNAVLYERGTLNPEEHQDEPDDKASTYTLTNVVPMTPDFNNRVWNKQENIIRKRLNNYCRGTAYIVTGITTSGKMIRRENMNRVAVPRYIWSAYCCIDYDNNAPFSERYKFPSFAHYGLNEEEDNNNNNNAQVVEVNLGAGGDRLGGPCDRHHDDEIYLSDSYGGFCDGPLRPHTSYRVSVRAFTRLFDENHREFPQPLFSDTFLSAPIRTHSEPLGGVVEGLSAGMFLIGVLVAVASLLVYRQRLRKVAVQDNPVVRMSMWKEVPSAGLYLGVRGNRRVTSPIKACHFESHLNKLQADSNYLLSEEFEDLKDVGRNQTMDVARVPENRGKNRYNNILPYDSTRVKLSFLEDDPCSDYINASYIPGNNFRREYVATQGPLPGTKDDFWRMVWEHGVHNIVMVTQCVEKGRVKCDQYWPPDRDPLYYGELVVQMLSESVLPEWTIREFRITSSSCSYPRVLRHFHYTVWPDHGVPESSQSLIQFVRTTRDYVDRSPSTGATVVHCSAGVGRTGTFIALDRVLQQLDSKGNIDMYGGVFDLRLHRQHMVQTECQYAFLHQCVRDVLRARKHRSEQENPLYPIYENFNPEYCRGEKTPSNPVQCFL</sequence>
<dbReference type="PRINTS" id="PR00700">
    <property type="entry name" value="PRTYPHPHTASE"/>
</dbReference>
<dbReference type="AlphaFoldDB" id="A0A6P8WX53"/>
<evidence type="ECO:0000256" key="11">
    <source>
        <dbReference type="ARBA" id="ARBA00025789"/>
    </source>
</evidence>
<dbReference type="InterPro" id="IPR000387">
    <property type="entry name" value="Tyr_Pase_dom"/>
</dbReference>
<evidence type="ECO:0000256" key="4">
    <source>
        <dbReference type="ARBA" id="ARBA00022729"/>
    </source>
</evidence>
<evidence type="ECO:0000256" key="13">
    <source>
        <dbReference type="SAM" id="SignalP"/>
    </source>
</evidence>
<evidence type="ECO:0000256" key="2">
    <source>
        <dbReference type="ARBA" id="ARBA00013064"/>
    </source>
</evidence>
<evidence type="ECO:0000256" key="10">
    <source>
        <dbReference type="ARBA" id="ARBA00023180"/>
    </source>
</evidence>
<dbReference type="SMART" id="SM00477">
    <property type="entry name" value="NUC"/>
    <property type="match status" value="1"/>
</dbReference>
<dbReference type="InterPro" id="IPR000242">
    <property type="entry name" value="PTP_cat"/>
</dbReference>
<dbReference type="InterPro" id="IPR044925">
    <property type="entry name" value="His-Me_finger_sf"/>
</dbReference>
<comment type="subcellular location">
    <subcellularLocation>
        <location evidence="1">Membrane</location>
        <topology evidence="1">Single-pass type I membrane protein</topology>
    </subcellularLocation>
</comment>
<dbReference type="RefSeq" id="XP_034092212.1">
    <property type="nucleotide sequence ID" value="XM_034236321.1"/>
</dbReference>
<evidence type="ECO:0000256" key="5">
    <source>
        <dbReference type="ARBA" id="ARBA00022737"/>
    </source>
</evidence>
<evidence type="ECO:0000256" key="6">
    <source>
        <dbReference type="ARBA" id="ARBA00022801"/>
    </source>
</evidence>
<dbReference type="PROSITE" id="PS50055">
    <property type="entry name" value="TYR_PHOSPHATASE_PTP"/>
    <property type="match status" value="1"/>
</dbReference>
<keyword evidence="8" id="KW-1133">Transmembrane helix</keyword>
<dbReference type="InterPro" id="IPR050713">
    <property type="entry name" value="RTP_Phos/Ushers"/>
</dbReference>
<dbReference type="GeneID" id="117559533"/>
<dbReference type="GO" id="GO:0004725">
    <property type="term" value="F:protein tyrosine phosphatase activity"/>
    <property type="evidence" value="ECO:0007669"/>
    <property type="project" value="UniProtKB-EC"/>
</dbReference>
<dbReference type="InterPro" id="IPR041201">
    <property type="entry name" value="PTPRJ_TM"/>
</dbReference>
<dbReference type="SMART" id="SM00404">
    <property type="entry name" value="PTPc_motif"/>
    <property type="match status" value="1"/>
</dbReference>
<dbReference type="InParanoid" id="A0A6P8WX53"/>
<dbReference type="Proteomes" id="UP000515161">
    <property type="component" value="Unplaced"/>
</dbReference>
<keyword evidence="6" id="KW-0378">Hydrolase</keyword>
<dbReference type="SUPFAM" id="SSF52799">
    <property type="entry name" value="(Phosphotyrosine protein) phosphatases II"/>
    <property type="match status" value="1"/>
</dbReference>
<dbReference type="SUPFAM" id="SSF54060">
    <property type="entry name" value="His-Me finger endonucleases"/>
    <property type="match status" value="1"/>
</dbReference>
<accession>A0A6P8WX53</accession>
<dbReference type="GO" id="GO:0046872">
    <property type="term" value="F:metal ion binding"/>
    <property type="evidence" value="ECO:0007669"/>
    <property type="project" value="InterPro"/>
</dbReference>
<dbReference type="InterPro" id="IPR003595">
    <property type="entry name" value="Tyr_Pase_cat"/>
</dbReference>
<keyword evidence="16" id="KW-1185">Reference proteome</keyword>
<dbReference type="InterPro" id="IPR020821">
    <property type="entry name" value="ENPP1-3/EXOG-like_nuc-like"/>
</dbReference>
<dbReference type="PROSITE" id="PS00383">
    <property type="entry name" value="TYR_PHOSPHATASE_1"/>
    <property type="match status" value="1"/>
</dbReference>
<evidence type="ECO:0000256" key="3">
    <source>
        <dbReference type="ARBA" id="ARBA00022692"/>
    </source>
</evidence>
<dbReference type="EC" id="3.1.3.48" evidence="2"/>
<dbReference type="OrthoDB" id="8609993at2759"/>
<dbReference type="Pfam" id="PF01223">
    <property type="entry name" value="Endonuclease_NS"/>
    <property type="match status" value="1"/>
</dbReference>
<dbReference type="SMART" id="SM00194">
    <property type="entry name" value="PTPc"/>
    <property type="match status" value="1"/>
</dbReference>
<evidence type="ECO:0000313" key="16">
    <source>
        <dbReference type="Proteomes" id="UP000515161"/>
    </source>
</evidence>
<name>A0A6P8WX53_GYMAC</name>
<keyword evidence="7" id="KW-0904">Protein phosphatase</keyword>
<feature type="chain" id="PRO_5027590726" description="protein-tyrosine-phosphatase" evidence="13">
    <location>
        <begin position="21"/>
        <end position="732"/>
    </location>
</feature>
<keyword evidence="5" id="KW-0677">Repeat</keyword>
<keyword evidence="4 13" id="KW-0732">Signal</keyword>
<reference evidence="17" key="1">
    <citation type="submission" date="2025-08" db="UniProtKB">
        <authorList>
            <consortium name="RefSeq"/>
        </authorList>
    </citation>
    <scope>IDENTIFICATION</scope>
</reference>
<keyword evidence="9" id="KW-0472">Membrane</keyword>
<dbReference type="SMART" id="SM00892">
    <property type="entry name" value="Endonuclease_NS"/>
    <property type="match status" value="1"/>
</dbReference>
<dbReference type="GO" id="GO:0003676">
    <property type="term" value="F:nucleic acid binding"/>
    <property type="evidence" value="ECO:0007669"/>
    <property type="project" value="InterPro"/>
</dbReference>
<organism evidence="16 17">
    <name type="scientific">Gymnodraco acuticeps</name>
    <name type="common">Antarctic dragonfish</name>
    <dbReference type="NCBI Taxonomy" id="8218"/>
    <lineage>
        <taxon>Eukaryota</taxon>
        <taxon>Metazoa</taxon>
        <taxon>Chordata</taxon>
        <taxon>Craniata</taxon>
        <taxon>Vertebrata</taxon>
        <taxon>Euteleostomi</taxon>
        <taxon>Actinopterygii</taxon>
        <taxon>Neopterygii</taxon>
        <taxon>Teleostei</taxon>
        <taxon>Neoteleostei</taxon>
        <taxon>Acanthomorphata</taxon>
        <taxon>Eupercaria</taxon>
        <taxon>Perciformes</taxon>
        <taxon>Notothenioidei</taxon>
        <taxon>Bathydraconidae</taxon>
        <taxon>Gymnodraco</taxon>
    </lineage>
</organism>
<dbReference type="PANTHER" id="PTHR46957:SF2">
    <property type="entry name" value="RECEPTOR-TYPE TYROSINE-PROTEIN PHOSPHATASE BETA"/>
    <property type="match status" value="1"/>
</dbReference>
<dbReference type="Pfam" id="PF18861">
    <property type="entry name" value="PTP_tm"/>
    <property type="match status" value="1"/>
</dbReference>
<dbReference type="PANTHER" id="PTHR46957">
    <property type="entry name" value="CYTOKINE RECEPTOR"/>
    <property type="match status" value="1"/>
</dbReference>
<dbReference type="InterPro" id="IPR001604">
    <property type="entry name" value="Endo_G_ENPP1-like_dom"/>
</dbReference>
<evidence type="ECO:0000256" key="7">
    <source>
        <dbReference type="ARBA" id="ARBA00022912"/>
    </source>
</evidence>
<evidence type="ECO:0000259" key="14">
    <source>
        <dbReference type="PROSITE" id="PS50055"/>
    </source>
</evidence>
<dbReference type="Pfam" id="PF00102">
    <property type="entry name" value="Y_phosphatase"/>
    <property type="match status" value="1"/>
</dbReference>
<dbReference type="KEGG" id="gacu:117559533"/>
<feature type="domain" description="Tyrosine specific protein phosphatases" evidence="15">
    <location>
        <begin position="607"/>
        <end position="683"/>
    </location>
</feature>
<protein>
    <recommendedName>
        <fullName evidence="2">protein-tyrosine-phosphatase</fullName>
        <ecNumber evidence="2">3.1.3.48</ecNumber>
    </recommendedName>
</protein>
<evidence type="ECO:0000259" key="15">
    <source>
        <dbReference type="PROSITE" id="PS50056"/>
    </source>
</evidence>
<dbReference type="Gene3D" id="3.40.570.10">
    <property type="entry name" value="Extracellular Endonuclease, subunit A"/>
    <property type="match status" value="1"/>
</dbReference>
<dbReference type="GO" id="GO:0016020">
    <property type="term" value="C:membrane"/>
    <property type="evidence" value="ECO:0007669"/>
    <property type="project" value="UniProtKB-SubCell"/>
</dbReference>
<dbReference type="InterPro" id="IPR029021">
    <property type="entry name" value="Prot-tyrosine_phosphatase-like"/>
</dbReference>
<feature type="domain" description="Tyrosine-protein phosphatase" evidence="14">
    <location>
        <begin position="433"/>
        <end position="692"/>
    </location>
</feature>
<evidence type="ECO:0000313" key="17">
    <source>
        <dbReference type="RefSeq" id="XP_034092212.1"/>
    </source>
</evidence>
<dbReference type="GO" id="GO:0045296">
    <property type="term" value="F:cadherin binding"/>
    <property type="evidence" value="ECO:0007669"/>
    <property type="project" value="TreeGrafter"/>
</dbReference>
<dbReference type="GO" id="GO:0043235">
    <property type="term" value="C:receptor complex"/>
    <property type="evidence" value="ECO:0007669"/>
    <property type="project" value="TreeGrafter"/>
</dbReference>
<comment type="catalytic activity">
    <reaction evidence="12">
        <text>O-phospho-L-tyrosyl-[protein] + H2O = L-tyrosyl-[protein] + phosphate</text>
        <dbReference type="Rhea" id="RHEA:10684"/>
        <dbReference type="Rhea" id="RHEA-COMP:10136"/>
        <dbReference type="Rhea" id="RHEA-COMP:20101"/>
        <dbReference type="ChEBI" id="CHEBI:15377"/>
        <dbReference type="ChEBI" id="CHEBI:43474"/>
        <dbReference type="ChEBI" id="CHEBI:46858"/>
        <dbReference type="ChEBI" id="CHEBI:61978"/>
        <dbReference type="EC" id="3.1.3.48"/>
    </reaction>
</comment>
<dbReference type="InterPro" id="IPR016130">
    <property type="entry name" value="Tyr_Pase_AS"/>
</dbReference>
<dbReference type="InterPro" id="IPR044929">
    <property type="entry name" value="DNA/RNA_non-sp_Endonuclease_sf"/>
</dbReference>
<proteinExistence type="inferred from homology"/>
<keyword evidence="3" id="KW-0812">Transmembrane</keyword>
<keyword evidence="10" id="KW-0325">Glycoprotein</keyword>
<feature type="signal peptide" evidence="13">
    <location>
        <begin position="1"/>
        <end position="20"/>
    </location>
</feature>
<gene>
    <name evidence="17" type="primary">LOC117559533</name>
</gene>
<evidence type="ECO:0000256" key="1">
    <source>
        <dbReference type="ARBA" id="ARBA00004479"/>
    </source>
</evidence>
<dbReference type="GO" id="GO:0001525">
    <property type="term" value="P:angiogenesis"/>
    <property type="evidence" value="ECO:0007669"/>
    <property type="project" value="TreeGrafter"/>
</dbReference>
<evidence type="ECO:0000256" key="12">
    <source>
        <dbReference type="ARBA" id="ARBA00051722"/>
    </source>
</evidence>
<evidence type="ECO:0000256" key="8">
    <source>
        <dbReference type="ARBA" id="ARBA00022989"/>
    </source>
</evidence>
<dbReference type="Gene3D" id="3.90.190.10">
    <property type="entry name" value="Protein tyrosine phosphatase superfamily"/>
    <property type="match status" value="1"/>
</dbReference>
<dbReference type="PROSITE" id="PS50056">
    <property type="entry name" value="TYR_PHOSPHATASE_2"/>
    <property type="match status" value="1"/>
</dbReference>
<evidence type="ECO:0000256" key="9">
    <source>
        <dbReference type="ARBA" id="ARBA00023136"/>
    </source>
</evidence>